<evidence type="ECO:0000313" key="3">
    <source>
        <dbReference type="Proteomes" id="UP000005496"/>
    </source>
</evidence>
<evidence type="ECO:0000256" key="1">
    <source>
        <dbReference type="SAM" id="MobiDB-lite"/>
    </source>
</evidence>
<organism evidence="2 3">
    <name type="scientific">Desulfonatronospira thiodismutans ASO3-1</name>
    <dbReference type="NCBI Taxonomy" id="555779"/>
    <lineage>
        <taxon>Bacteria</taxon>
        <taxon>Pseudomonadati</taxon>
        <taxon>Thermodesulfobacteriota</taxon>
        <taxon>Desulfovibrionia</taxon>
        <taxon>Desulfovibrionales</taxon>
        <taxon>Desulfonatronovibrionaceae</taxon>
        <taxon>Desulfonatronospira</taxon>
    </lineage>
</organism>
<feature type="region of interest" description="Disordered" evidence="1">
    <location>
        <begin position="1"/>
        <end position="42"/>
    </location>
</feature>
<dbReference type="EMBL" id="ACJN02000002">
    <property type="protein sequence ID" value="EFI35180.1"/>
    <property type="molecule type" value="Genomic_DNA"/>
</dbReference>
<reference evidence="2" key="1">
    <citation type="submission" date="2010-05" db="EMBL/GenBank/DDBJ databases">
        <title>The draft genome of Desulfonatronospira thiodismutans ASO3-1.</title>
        <authorList>
            <consortium name="US DOE Joint Genome Institute (JGI-PGF)"/>
            <person name="Lucas S."/>
            <person name="Copeland A."/>
            <person name="Lapidus A."/>
            <person name="Cheng J.-F."/>
            <person name="Bruce D."/>
            <person name="Goodwin L."/>
            <person name="Pitluck S."/>
            <person name="Chertkov O."/>
            <person name="Brettin T."/>
            <person name="Detter J.C."/>
            <person name="Han C."/>
            <person name="Land M.L."/>
            <person name="Hauser L."/>
            <person name="Kyrpides N."/>
            <person name="Mikhailova N."/>
            <person name="Muyzer G."/>
            <person name="Woyke T."/>
        </authorList>
    </citation>
    <scope>NUCLEOTIDE SEQUENCE [LARGE SCALE GENOMIC DNA]</scope>
    <source>
        <strain evidence="2">ASO3-1</strain>
    </source>
</reference>
<keyword evidence="3" id="KW-1185">Reference proteome</keyword>
<dbReference type="AlphaFoldDB" id="D6SR04"/>
<dbReference type="eggNOG" id="ENOG5033AFB">
    <property type="taxonomic scope" value="Bacteria"/>
</dbReference>
<comment type="caution">
    <text evidence="2">The sequence shown here is derived from an EMBL/GenBank/DDBJ whole genome shotgun (WGS) entry which is preliminary data.</text>
</comment>
<proteinExistence type="predicted"/>
<gene>
    <name evidence="2" type="ORF">Dthio_PD2578</name>
</gene>
<accession>D6SR04</accession>
<protein>
    <submittedName>
        <fullName evidence="2">Uncharacterized protein</fullName>
    </submittedName>
</protein>
<name>D6SR04_9BACT</name>
<evidence type="ECO:0000313" key="2">
    <source>
        <dbReference type="EMBL" id="EFI35180.1"/>
    </source>
</evidence>
<sequence length="115" mass="13007">MRVKAGQRADPSGLTTGKHPGKSGDLRTGRAGTLPSKHEFQKTQVECRSGHKADEYPVAFVFESARLEAAEIIARWYEGGVDPKQPVIDYFRIRSEDGRIFILMYAGHLDQWFIR</sequence>
<dbReference type="Proteomes" id="UP000005496">
    <property type="component" value="Unassembled WGS sequence"/>
</dbReference>